<feature type="region of interest" description="Disordered" evidence="5">
    <location>
        <begin position="376"/>
        <end position="432"/>
    </location>
</feature>
<name>A0A0C2Z0H6_HEBCY</name>
<evidence type="ECO:0000256" key="3">
    <source>
        <dbReference type="ARBA" id="ARBA00023163"/>
    </source>
</evidence>
<dbReference type="AlphaFoldDB" id="A0A0C2Z0H6"/>
<feature type="region of interest" description="Disordered" evidence="5">
    <location>
        <begin position="107"/>
        <end position="158"/>
    </location>
</feature>
<dbReference type="GO" id="GO:0000978">
    <property type="term" value="F:RNA polymerase II cis-regulatory region sequence-specific DNA binding"/>
    <property type="evidence" value="ECO:0007669"/>
    <property type="project" value="TreeGrafter"/>
</dbReference>
<evidence type="ECO:0000259" key="6">
    <source>
        <dbReference type="PROSITE" id="PS50888"/>
    </source>
</evidence>
<dbReference type="SMART" id="SM00353">
    <property type="entry name" value="HLH"/>
    <property type="match status" value="1"/>
</dbReference>
<keyword evidence="3" id="KW-0804">Transcription</keyword>
<evidence type="ECO:0000313" key="7">
    <source>
        <dbReference type="EMBL" id="KIM46662.1"/>
    </source>
</evidence>
<evidence type="ECO:0000256" key="4">
    <source>
        <dbReference type="ARBA" id="ARBA00023242"/>
    </source>
</evidence>
<feature type="region of interest" description="Disordered" evidence="5">
    <location>
        <begin position="185"/>
        <end position="251"/>
    </location>
</feature>
<dbReference type="GO" id="GO:0000981">
    <property type="term" value="F:DNA-binding transcription factor activity, RNA polymerase II-specific"/>
    <property type="evidence" value="ECO:0007669"/>
    <property type="project" value="TreeGrafter"/>
</dbReference>
<dbReference type="Pfam" id="PF00010">
    <property type="entry name" value="HLH"/>
    <property type="match status" value="1"/>
</dbReference>
<evidence type="ECO:0000313" key="8">
    <source>
        <dbReference type="Proteomes" id="UP000053424"/>
    </source>
</evidence>
<protein>
    <recommendedName>
        <fullName evidence="6">BHLH domain-containing protein</fullName>
    </recommendedName>
</protein>
<feature type="region of interest" description="Disordered" evidence="5">
    <location>
        <begin position="1"/>
        <end position="95"/>
    </location>
</feature>
<reference evidence="7 8" key="1">
    <citation type="submission" date="2014-04" db="EMBL/GenBank/DDBJ databases">
        <authorList>
            <consortium name="DOE Joint Genome Institute"/>
            <person name="Kuo A."/>
            <person name="Gay G."/>
            <person name="Dore J."/>
            <person name="Kohler A."/>
            <person name="Nagy L.G."/>
            <person name="Floudas D."/>
            <person name="Copeland A."/>
            <person name="Barry K.W."/>
            <person name="Cichocki N."/>
            <person name="Veneault-Fourrey C."/>
            <person name="LaButti K."/>
            <person name="Lindquist E.A."/>
            <person name="Lipzen A."/>
            <person name="Lundell T."/>
            <person name="Morin E."/>
            <person name="Murat C."/>
            <person name="Sun H."/>
            <person name="Tunlid A."/>
            <person name="Henrissat B."/>
            <person name="Grigoriev I.V."/>
            <person name="Hibbett D.S."/>
            <person name="Martin F."/>
            <person name="Nordberg H.P."/>
            <person name="Cantor M.N."/>
            <person name="Hua S.X."/>
        </authorList>
    </citation>
    <scope>NUCLEOTIDE SEQUENCE [LARGE SCALE GENOMIC DNA]</scope>
    <source>
        <strain evidence="8">h7</strain>
    </source>
</reference>
<gene>
    <name evidence="7" type="ORF">M413DRAFT_23041</name>
</gene>
<feature type="compositionally biased region" description="Low complexity" evidence="5">
    <location>
        <begin position="376"/>
        <end position="389"/>
    </location>
</feature>
<dbReference type="EMBL" id="KN831770">
    <property type="protein sequence ID" value="KIM46662.1"/>
    <property type="molecule type" value="Genomic_DNA"/>
</dbReference>
<dbReference type="InterPro" id="IPR011598">
    <property type="entry name" value="bHLH_dom"/>
</dbReference>
<keyword evidence="8" id="KW-1185">Reference proteome</keyword>
<feature type="compositionally biased region" description="Basic and acidic residues" evidence="5">
    <location>
        <begin position="404"/>
        <end position="414"/>
    </location>
</feature>
<accession>A0A0C2Z0H6</accession>
<evidence type="ECO:0000256" key="5">
    <source>
        <dbReference type="SAM" id="MobiDB-lite"/>
    </source>
</evidence>
<feature type="compositionally biased region" description="Low complexity" evidence="5">
    <location>
        <begin position="345"/>
        <end position="357"/>
    </location>
</feature>
<dbReference type="PANTHER" id="PTHR46117:SF3">
    <property type="entry name" value="FI24210P1"/>
    <property type="match status" value="1"/>
</dbReference>
<reference evidence="8" key="2">
    <citation type="submission" date="2015-01" db="EMBL/GenBank/DDBJ databases">
        <title>Evolutionary Origins and Diversification of the Mycorrhizal Mutualists.</title>
        <authorList>
            <consortium name="DOE Joint Genome Institute"/>
            <consortium name="Mycorrhizal Genomics Consortium"/>
            <person name="Kohler A."/>
            <person name="Kuo A."/>
            <person name="Nagy L.G."/>
            <person name="Floudas D."/>
            <person name="Copeland A."/>
            <person name="Barry K.W."/>
            <person name="Cichocki N."/>
            <person name="Veneault-Fourrey C."/>
            <person name="LaButti K."/>
            <person name="Lindquist E.A."/>
            <person name="Lipzen A."/>
            <person name="Lundell T."/>
            <person name="Morin E."/>
            <person name="Murat C."/>
            <person name="Riley R."/>
            <person name="Ohm R."/>
            <person name="Sun H."/>
            <person name="Tunlid A."/>
            <person name="Henrissat B."/>
            <person name="Grigoriev I.V."/>
            <person name="Hibbett D.S."/>
            <person name="Martin F."/>
        </authorList>
    </citation>
    <scope>NUCLEOTIDE SEQUENCE [LARGE SCALE GENOMIC DNA]</scope>
    <source>
        <strain evidence="8">h7</strain>
    </source>
</reference>
<dbReference type="PANTHER" id="PTHR46117">
    <property type="entry name" value="FI24210P1"/>
    <property type="match status" value="1"/>
</dbReference>
<organism evidence="7 8">
    <name type="scientific">Hebeloma cylindrosporum</name>
    <dbReference type="NCBI Taxonomy" id="76867"/>
    <lineage>
        <taxon>Eukaryota</taxon>
        <taxon>Fungi</taxon>
        <taxon>Dikarya</taxon>
        <taxon>Basidiomycota</taxon>
        <taxon>Agaricomycotina</taxon>
        <taxon>Agaricomycetes</taxon>
        <taxon>Agaricomycetidae</taxon>
        <taxon>Agaricales</taxon>
        <taxon>Agaricineae</taxon>
        <taxon>Hymenogastraceae</taxon>
        <taxon>Hebeloma</taxon>
    </lineage>
</organism>
<dbReference type="Gene3D" id="4.10.280.10">
    <property type="entry name" value="Helix-loop-helix DNA-binding domain"/>
    <property type="match status" value="1"/>
</dbReference>
<feature type="compositionally biased region" description="Polar residues" evidence="5">
    <location>
        <begin position="25"/>
        <end position="34"/>
    </location>
</feature>
<dbReference type="OrthoDB" id="690068at2759"/>
<dbReference type="InterPro" id="IPR051732">
    <property type="entry name" value="USF"/>
</dbReference>
<feature type="compositionally biased region" description="Acidic residues" evidence="5">
    <location>
        <begin position="123"/>
        <end position="136"/>
    </location>
</feature>
<feature type="region of interest" description="Disordered" evidence="5">
    <location>
        <begin position="293"/>
        <end position="321"/>
    </location>
</feature>
<dbReference type="GO" id="GO:0005634">
    <property type="term" value="C:nucleus"/>
    <property type="evidence" value="ECO:0007669"/>
    <property type="project" value="UniProtKB-SubCell"/>
</dbReference>
<evidence type="ECO:0000256" key="1">
    <source>
        <dbReference type="ARBA" id="ARBA00004123"/>
    </source>
</evidence>
<keyword evidence="2" id="KW-0805">Transcription regulation</keyword>
<feature type="compositionally biased region" description="Basic and acidic residues" evidence="5">
    <location>
        <begin position="76"/>
        <end position="92"/>
    </location>
</feature>
<dbReference type="STRING" id="686832.A0A0C2Z0H6"/>
<dbReference type="InterPro" id="IPR036638">
    <property type="entry name" value="HLH_DNA-bd_sf"/>
</dbReference>
<dbReference type="GO" id="GO:0046983">
    <property type="term" value="F:protein dimerization activity"/>
    <property type="evidence" value="ECO:0007669"/>
    <property type="project" value="InterPro"/>
</dbReference>
<dbReference type="PROSITE" id="PS50888">
    <property type="entry name" value="BHLH"/>
    <property type="match status" value="1"/>
</dbReference>
<proteinExistence type="predicted"/>
<comment type="subcellular location">
    <subcellularLocation>
        <location evidence="1">Nucleus</location>
    </subcellularLocation>
</comment>
<feature type="domain" description="BHLH" evidence="6">
    <location>
        <begin position="81"/>
        <end position="174"/>
    </location>
</feature>
<dbReference type="HOGENOM" id="CLU_049479_0_0_1"/>
<sequence length="432" mass="46706">MPEESSDLYSASCNPPRRAKRSSVDFISSPSLTQPRAILPMRPYAPRPATSSSETIQEPPPPPAKRGRKPGPLSRTAREAQRRLNHSIIEKARRTKINDALATLKELVPAGYGQVKPPPTESADPDDEDEDDDEYTEGAKKPKPKPKGTGKKEEKEKEFKLEILVRTVSFLQDLLKRVADLEATVSPPSTCRNCSGHRASEKPTKRKRIHLEDDDDEDHERVPETARSATSRGAKAPRVSESAPATKKISQDVPISPMALPSTPISPPLAADAARLPSISSWLPNSVIDPQLLPPSNKPSLSPHMASYLPSPPSSTHVDPVRTSHMPPVLSLGPVATAAMVNAPRSATSTTSNSSSRTAEDESAASLLLQIRAGSSPNFRPIPSSPSSSAAYGLPDPSNFMLHSDVRSQREGNHVRQPQTPGSMLGMTSRKF</sequence>
<evidence type="ECO:0000256" key="2">
    <source>
        <dbReference type="ARBA" id="ARBA00023015"/>
    </source>
</evidence>
<feature type="region of interest" description="Disordered" evidence="5">
    <location>
        <begin position="344"/>
        <end position="363"/>
    </location>
</feature>
<dbReference type="Proteomes" id="UP000053424">
    <property type="component" value="Unassembled WGS sequence"/>
</dbReference>
<keyword evidence="4" id="KW-0539">Nucleus</keyword>
<dbReference type="SUPFAM" id="SSF47459">
    <property type="entry name" value="HLH, helix-loop-helix DNA-binding domain"/>
    <property type="match status" value="1"/>
</dbReference>